<comment type="subcellular location">
    <subcellularLocation>
        <location evidence="1">Cytoplasm</location>
    </subcellularLocation>
</comment>
<dbReference type="FunCoup" id="A0A3Q3M2G4">
    <property type="interactions" value="213"/>
</dbReference>
<dbReference type="PROSITE" id="PS50089">
    <property type="entry name" value="ZF_RING_2"/>
    <property type="match status" value="1"/>
</dbReference>
<dbReference type="InterPro" id="IPR043136">
    <property type="entry name" value="B30.2/SPRY_sf"/>
</dbReference>
<dbReference type="InterPro" id="IPR050143">
    <property type="entry name" value="TRIM/RBCC"/>
</dbReference>
<dbReference type="SMART" id="SM00449">
    <property type="entry name" value="SPRY"/>
    <property type="match status" value="1"/>
</dbReference>
<dbReference type="InterPro" id="IPR003877">
    <property type="entry name" value="SPRY_dom"/>
</dbReference>
<dbReference type="Gene3D" id="2.60.120.920">
    <property type="match status" value="1"/>
</dbReference>
<dbReference type="STRING" id="56723.ENSLBEP00000014825"/>
<dbReference type="InterPro" id="IPR013083">
    <property type="entry name" value="Znf_RING/FYVE/PHD"/>
</dbReference>
<protein>
    <submittedName>
        <fullName evidence="13">Uncharacterized protein</fullName>
    </submittedName>
</protein>
<dbReference type="SUPFAM" id="SSF49899">
    <property type="entry name" value="Concanavalin A-like lectins/glucanases"/>
    <property type="match status" value="1"/>
</dbReference>
<keyword evidence="4" id="KW-0479">Metal-binding</keyword>
<dbReference type="InterPro" id="IPR018957">
    <property type="entry name" value="Znf_C3HC4_RING-type"/>
</dbReference>
<dbReference type="SUPFAM" id="SSF57850">
    <property type="entry name" value="RING/U-box"/>
    <property type="match status" value="1"/>
</dbReference>
<reference evidence="13" key="1">
    <citation type="submission" date="2025-08" db="UniProtKB">
        <authorList>
            <consortium name="Ensembl"/>
        </authorList>
    </citation>
    <scope>IDENTIFICATION</scope>
</reference>
<feature type="domain" description="B box-type" evidence="11">
    <location>
        <begin position="100"/>
        <end position="141"/>
    </location>
</feature>
<evidence type="ECO:0000256" key="3">
    <source>
        <dbReference type="ARBA" id="ARBA00022490"/>
    </source>
</evidence>
<evidence type="ECO:0000256" key="2">
    <source>
        <dbReference type="ARBA" id="ARBA00008518"/>
    </source>
</evidence>
<dbReference type="Pfam" id="PF00097">
    <property type="entry name" value="zf-C3HC4"/>
    <property type="match status" value="1"/>
</dbReference>
<dbReference type="SMART" id="SM00184">
    <property type="entry name" value="RING"/>
    <property type="match status" value="1"/>
</dbReference>
<dbReference type="PANTHER" id="PTHR24103">
    <property type="entry name" value="E3 UBIQUITIN-PROTEIN LIGASE TRIM"/>
    <property type="match status" value="1"/>
</dbReference>
<sequence>LRASTVRFKLPALVGDKMSSRLEKNLSCAFCYDIYRKPVLLPCSHSFCDDCLKKWWAGKQTRECPVCKRESGRKPPPSNLALRNLCEAFLLEKGQNASRGSQALCSLHSEKLKLFCLDHQEPFCVVCRDSKEHNDHKFRPIDEAAQDLREEIQRSMKTLQNKLKLSLQVKINFDQTADHIKVQARNTERRIKEKFKKLHKFLQEEEEVRISALREEEEQKSQRTKEKIESLNRAIAALSDTIRVTEDELRADDVSFLKNYKAAVNRVQQCTLLEDPHEVSGALIDEAKHLGNLTHNIWNKMKEMVSYSSVILDPNSAHPKLVLSEDLTSVRHGEAQKLPDNPERFDENRLVLGSEGLDSGSHIWVVEVGDCPRWFVGVAAESFQRKGSTVMRYGSWTLAYADCKYFIISPLNPAAVIPVKKKLRLVRVNLDFDEGRLSFSDPDTDTHLHTFTHTFTEKMYPLITSVHALPLKILPEGSYENEGEEEGEEEEEEGEGEEEGEEEEGEEEEGEEEGEGEEGEGEEEEGEEEGEEGEEEEGEEGEGEEEEGEEVEEGEEEEEGEEGEGEGEEGEEGEGEEEEEKEKKKEKKKKEKKKEKKKKL</sequence>
<reference evidence="13" key="2">
    <citation type="submission" date="2025-09" db="UniProtKB">
        <authorList>
            <consortium name="Ensembl"/>
        </authorList>
    </citation>
    <scope>IDENTIFICATION</scope>
</reference>
<dbReference type="SMART" id="SM00336">
    <property type="entry name" value="BBOX"/>
    <property type="match status" value="1"/>
</dbReference>
<feature type="compositionally biased region" description="Basic residues" evidence="9">
    <location>
        <begin position="584"/>
        <end position="600"/>
    </location>
</feature>
<dbReference type="InterPro" id="IPR013320">
    <property type="entry name" value="ConA-like_dom_sf"/>
</dbReference>
<evidence type="ECO:0000256" key="7">
    <source>
        <dbReference type="PROSITE-ProRule" id="PRU00024"/>
    </source>
</evidence>
<evidence type="ECO:0000256" key="1">
    <source>
        <dbReference type="ARBA" id="ARBA00004496"/>
    </source>
</evidence>
<dbReference type="GO" id="GO:0005737">
    <property type="term" value="C:cytoplasm"/>
    <property type="evidence" value="ECO:0007669"/>
    <property type="project" value="UniProtKB-SubCell"/>
</dbReference>
<dbReference type="Pfam" id="PF25600">
    <property type="entry name" value="TRIM_CC"/>
    <property type="match status" value="1"/>
</dbReference>
<dbReference type="Ensembl" id="ENSLBET00000015731.1">
    <property type="protein sequence ID" value="ENSLBEP00000014825.1"/>
    <property type="gene ID" value="ENSLBEG00000011570.1"/>
</dbReference>
<dbReference type="SUPFAM" id="SSF57845">
    <property type="entry name" value="B-box zinc-binding domain"/>
    <property type="match status" value="1"/>
</dbReference>
<evidence type="ECO:0000256" key="4">
    <source>
        <dbReference type="ARBA" id="ARBA00022723"/>
    </source>
</evidence>
<keyword evidence="6" id="KW-0862">Zinc</keyword>
<dbReference type="InterPro" id="IPR017907">
    <property type="entry name" value="Znf_RING_CS"/>
</dbReference>
<evidence type="ECO:0000256" key="6">
    <source>
        <dbReference type="ARBA" id="ARBA00022833"/>
    </source>
</evidence>
<dbReference type="GeneTree" id="ENSGT00970000193381"/>
<evidence type="ECO:0000259" key="10">
    <source>
        <dbReference type="PROSITE" id="PS50089"/>
    </source>
</evidence>
<feature type="domain" description="RING-type" evidence="10">
    <location>
        <begin position="28"/>
        <end position="68"/>
    </location>
</feature>
<feature type="region of interest" description="Disordered" evidence="9">
    <location>
        <begin position="476"/>
        <end position="600"/>
    </location>
</feature>
<dbReference type="InterPro" id="IPR001870">
    <property type="entry name" value="B30.2/SPRY"/>
</dbReference>
<keyword evidence="3" id="KW-0963">Cytoplasm</keyword>
<feature type="compositionally biased region" description="Acidic residues" evidence="9">
    <location>
        <begin position="479"/>
        <end position="580"/>
    </location>
</feature>
<dbReference type="PRINTS" id="PR01407">
    <property type="entry name" value="BUTYPHLNCDUF"/>
</dbReference>
<evidence type="ECO:0000259" key="11">
    <source>
        <dbReference type="PROSITE" id="PS50119"/>
    </source>
</evidence>
<dbReference type="InterPro" id="IPR006574">
    <property type="entry name" value="PRY"/>
</dbReference>
<evidence type="ECO:0000256" key="9">
    <source>
        <dbReference type="SAM" id="MobiDB-lite"/>
    </source>
</evidence>
<dbReference type="InterPro" id="IPR003879">
    <property type="entry name" value="Butyrophylin_SPRY"/>
</dbReference>
<name>A0A3Q3M2G4_9LABR</name>
<keyword evidence="5 7" id="KW-0863">Zinc-finger</keyword>
<dbReference type="Pfam" id="PF00643">
    <property type="entry name" value="zf-B_box"/>
    <property type="match status" value="1"/>
</dbReference>
<accession>A0A3Q3M2G4</accession>
<dbReference type="GO" id="GO:0008270">
    <property type="term" value="F:zinc ion binding"/>
    <property type="evidence" value="ECO:0007669"/>
    <property type="project" value="UniProtKB-KW"/>
</dbReference>
<comment type="similarity">
    <text evidence="2">Belongs to the TRIM/RBCC family.</text>
</comment>
<keyword evidence="14" id="KW-1185">Reference proteome</keyword>
<evidence type="ECO:0000256" key="8">
    <source>
        <dbReference type="SAM" id="Coils"/>
    </source>
</evidence>
<keyword evidence="8" id="KW-0175">Coiled coil</keyword>
<dbReference type="SMART" id="SM00589">
    <property type="entry name" value="PRY"/>
    <property type="match status" value="1"/>
</dbReference>
<dbReference type="Pfam" id="PF00622">
    <property type="entry name" value="SPRY"/>
    <property type="match status" value="1"/>
</dbReference>
<proteinExistence type="inferred from homology"/>
<dbReference type="InterPro" id="IPR000315">
    <property type="entry name" value="Znf_B-box"/>
</dbReference>
<dbReference type="AlphaFoldDB" id="A0A3Q3M2G4"/>
<evidence type="ECO:0000313" key="13">
    <source>
        <dbReference type="Ensembl" id="ENSLBEP00000014825.1"/>
    </source>
</evidence>
<feature type="coiled-coil region" evidence="8">
    <location>
        <begin position="203"/>
        <end position="248"/>
    </location>
</feature>
<dbReference type="PROSITE" id="PS50188">
    <property type="entry name" value="B302_SPRY"/>
    <property type="match status" value="1"/>
</dbReference>
<evidence type="ECO:0000256" key="5">
    <source>
        <dbReference type="ARBA" id="ARBA00022771"/>
    </source>
</evidence>
<dbReference type="Gene3D" id="3.30.160.60">
    <property type="entry name" value="Classic Zinc Finger"/>
    <property type="match status" value="1"/>
</dbReference>
<organism evidence="13 14">
    <name type="scientific">Labrus bergylta</name>
    <name type="common">ballan wrasse</name>
    <dbReference type="NCBI Taxonomy" id="56723"/>
    <lineage>
        <taxon>Eukaryota</taxon>
        <taxon>Metazoa</taxon>
        <taxon>Chordata</taxon>
        <taxon>Craniata</taxon>
        <taxon>Vertebrata</taxon>
        <taxon>Euteleostomi</taxon>
        <taxon>Actinopterygii</taxon>
        <taxon>Neopterygii</taxon>
        <taxon>Teleostei</taxon>
        <taxon>Neoteleostei</taxon>
        <taxon>Acanthomorphata</taxon>
        <taxon>Eupercaria</taxon>
        <taxon>Labriformes</taxon>
        <taxon>Labridae</taxon>
        <taxon>Labrus</taxon>
    </lineage>
</organism>
<dbReference type="CDD" id="cd12893">
    <property type="entry name" value="SPRY_PRY_TRIM35"/>
    <property type="match status" value="1"/>
</dbReference>
<dbReference type="InterPro" id="IPR001841">
    <property type="entry name" value="Znf_RING"/>
</dbReference>
<dbReference type="InParanoid" id="A0A3Q3M2G4"/>
<dbReference type="InterPro" id="IPR058030">
    <property type="entry name" value="TRIM8/14/16/25/29/45/65_CC"/>
</dbReference>
<feature type="domain" description="B30.2/SPRY" evidence="12">
    <location>
        <begin position="290"/>
        <end position="481"/>
    </location>
</feature>
<evidence type="ECO:0000259" key="12">
    <source>
        <dbReference type="PROSITE" id="PS50188"/>
    </source>
</evidence>
<dbReference type="PROSITE" id="PS50119">
    <property type="entry name" value="ZF_BBOX"/>
    <property type="match status" value="1"/>
</dbReference>
<dbReference type="Gene3D" id="3.30.40.10">
    <property type="entry name" value="Zinc/RING finger domain, C3HC4 (zinc finger)"/>
    <property type="match status" value="1"/>
</dbReference>
<evidence type="ECO:0000313" key="14">
    <source>
        <dbReference type="Proteomes" id="UP000261660"/>
    </source>
</evidence>
<dbReference type="PROSITE" id="PS00518">
    <property type="entry name" value="ZF_RING_1"/>
    <property type="match status" value="1"/>
</dbReference>
<dbReference type="Pfam" id="PF13765">
    <property type="entry name" value="PRY"/>
    <property type="match status" value="1"/>
</dbReference>
<dbReference type="Proteomes" id="UP000261660">
    <property type="component" value="Unplaced"/>
</dbReference>